<dbReference type="Gene3D" id="3.40.50.850">
    <property type="entry name" value="Isochorismatase-like"/>
    <property type="match status" value="1"/>
</dbReference>
<dbReference type="InterPro" id="IPR036380">
    <property type="entry name" value="Isochorismatase-like_sf"/>
</dbReference>
<name>A0ABS7C710_9BACL</name>
<comment type="caution">
    <text evidence="4">The sequence shown here is derived from an EMBL/GenBank/DDBJ whole genome shotgun (WGS) entry which is preliminary data.</text>
</comment>
<accession>A0ABS7C710</accession>
<dbReference type="SUPFAM" id="SSF52499">
    <property type="entry name" value="Isochorismatase-like hydrolases"/>
    <property type="match status" value="1"/>
</dbReference>
<protein>
    <submittedName>
        <fullName evidence="4">Cysteine hydrolase</fullName>
    </submittedName>
</protein>
<evidence type="ECO:0000313" key="4">
    <source>
        <dbReference type="EMBL" id="MBW7456701.1"/>
    </source>
</evidence>
<dbReference type="GO" id="GO:0016787">
    <property type="term" value="F:hydrolase activity"/>
    <property type="evidence" value="ECO:0007669"/>
    <property type="project" value="UniProtKB-KW"/>
</dbReference>
<proteinExistence type="inferred from homology"/>
<sequence length="204" mass="22354">MKHYLNPQDTALVIIDMQNDFCHEEGASAKMGTGDIKAFQAAVPPINALIDQAREASVPVIFVMMTLEESTISEAWSNKFPGGSIVVKDTWGTEFYKLQPQKGDYIVEKHRFSAFIGTNLDLILRSLGRKSIVLTGVLTNVCVESTARDGFMMDYNITLVSDACAGSSPAAHQNTLDMINMVFGQTTDSASVADYWKQAMSISQ</sequence>
<dbReference type="InterPro" id="IPR050272">
    <property type="entry name" value="Isochorismatase-like_hydrls"/>
</dbReference>
<dbReference type="Pfam" id="PF00857">
    <property type="entry name" value="Isochorismatase"/>
    <property type="match status" value="1"/>
</dbReference>
<evidence type="ECO:0000259" key="3">
    <source>
        <dbReference type="Pfam" id="PF00857"/>
    </source>
</evidence>
<dbReference type="RefSeq" id="WP_210042847.1">
    <property type="nucleotide sequence ID" value="NZ_JBHLVU010000023.1"/>
</dbReference>
<evidence type="ECO:0000256" key="2">
    <source>
        <dbReference type="ARBA" id="ARBA00022801"/>
    </source>
</evidence>
<dbReference type="CDD" id="cd00431">
    <property type="entry name" value="cysteine_hydrolases"/>
    <property type="match status" value="1"/>
</dbReference>
<evidence type="ECO:0000313" key="5">
    <source>
        <dbReference type="Proteomes" id="UP001519887"/>
    </source>
</evidence>
<feature type="domain" description="Isochorismatase-like" evidence="3">
    <location>
        <begin position="10"/>
        <end position="190"/>
    </location>
</feature>
<organism evidence="4 5">
    <name type="scientific">Paenibacillus sepulcri</name>
    <dbReference type="NCBI Taxonomy" id="359917"/>
    <lineage>
        <taxon>Bacteria</taxon>
        <taxon>Bacillati</taxon>
        <taxon>Bacillota</taxon>
        <taxon>Bacilli</taxon>
        <taxon>Bacillales</taxon>
        <taxon>Paenibacillaceae</taxon>
        <taxon>Paenibacillus</taxon>
    </lineage>
</organism>
<dbReference type="InterPro" id="IPR000868">
    <property type="entry name" value="Isochorismatase-like_dom"/>
</dbReference>
<dbReference type="PANTHER" id="PTHR43540:SF6">
    <property type="entry name" value="ISOCHORISMATASE-LIKE DOMAIN-CONTAINING PROTEIN"/>
    <property type="match status" value="1"/>
</dbReference>
<reference evidence="4 5" key="1">
    <citation type="submission" date="2021-07" db="EMBL/GenBank/DDBJ databases">
        <title>Paenibacillus radiodurans sp. nov., isolated from the southeastern edge of Tengger Desert.</title>
        <authorList>
            <person name="Zhang G."/>
        </authorList>
    </citation>
    <scope>NUCLEOTIDE SEQUENCE [LARGE SCALE GENOMIC DNA]</scope>
    <source>
        <strain evidence="4 5">CCM 7311</strain>
    </source>
</reference>
<keyword evidence="5" id="KW-1185">Reference proteome</keyword>
<dbReference type="PRINTS" id="PR01398">
    <property type="entry name" value="ISCHRISMTASE"/>
</dbReference>
<evidence type="ECO:0000256" key="1">
    <source>
        <dbReference type="ARBA" id="ARBA00006336"/>
    </source>
</evidence>
<dbReference type="PANTHER" id="PTHR43540">
    <property type="entry name" value="PEROXYUREIDOACRYLATE/UREIDOACRYLATE AMIDOHYDROLASE-RELATED"/>
    <property type="match status" value="1"/>
</dbReference>
<comment type="similarity">
    <text evidence="1">Belongs to the isochorismatase family.</text>
</comment>
<dbReference type="InterPro" id="IPR016291">
    <property type="entry name" value="Isochorismatase"/>
</dbReference>
<keyword evidence="2 4" id="KW-0378">Hydrolase</keyword>
<dbReference type="Proteomes" id="UP001519887">
    <property type="component" value="Unassembled WGS sequence"/>
</dbReference>
<dbReference type="EMBL" id="JAHZIK010000643">
    <property type="protein sequence ID" value="MBW7456701.1"/>
    <property type="molecule type" value="Genomic_DNA"/>
</dbReference>
<gene>
    <name evidence="4" type="ORF">K0U00_21930</name>
</gene>